<keyword evidence="1" id="KW-0812">Transmembrane</keyword>
<keyword evidence="1" id="KW-0472">Membrane</keyword>
<dbReference type="EMBL" id="JBHLUD010000013">
    <property type="protein sequence ID" value="MFC0546910.1"/>
    <property type="molecule type" value="Genomic_DNA"/>
</dbReference>
<evidence type="ECO:0000313" key="3">
    <source>
        <dbReference type="Proteomes" id="UP001589810"/>
    </source>
</evidence>
<comment type="caution">
    <text evidence="2">The sequence shown here is derived from an EMBL/GenBank/DDBJ whole genome shotgun (WGS) entry which is preliminary data.</text>
</comment>
<keyword evidence="1" id="KW-1133">Transmembrane helix</keyword>
<keyword evidence="3" id="KW-1185">Reference proteome</keyword>
<protein>
    <submittedName>
        <fullName evidence="2">Uncharacterized protein</fullName>
    </submittedName>
</protein>
<feature type="transmembrane region" description="Helical" evidence="1">
    <location>
        <begin position="17"/>
        <end position="38"/>
    </location>
</feature>
<organism evidence="2 3">
    <name type="scientific">Kutzneria chonburiensis</name>
    <dbReference type="NCBI Taxonomy" id="1483604"/>
    <lineage>
        <taxon>Bacteria</taxon>
        <taxon>Bacillati</taxon>
        <taxon>Actinomycetota</taxon>
        <taxon>Actinomycetes</taxon>
        <taxon>Pseudonocardiales</taxon>
        <taxon>Pseudonocardiaceae</taxon>
        <taxon>Kutzneria</taxon>
    </lineage>
</organism>
<proteinExistence type="predicted"/>
<accession>A0ABV6N2U3</accession>
<reference evidence="2 3" key="1">
    <citation type="submission" date="2024-09" db="EMBL/GenBank/DDBJ databases">
        <authorList>
            <person name="Sun Q."/>
            <person name="Mori K."/>
        </authorList>
    </citation>
    <scope>NUCLEOTIDE SEQUENCE [LARGE SCALE GENOMIC DNA]</scope>
    <source>
        <strain evidence="2 3">TBRC 1432</strain>
    </source>
</reference>
<dbReference type="RefSeq" id="WP_273937149.1">
    <property type="nucleotide sequence ID" value="NZ_CP097263.1"/>
</dbReference>
<dbReference type="Proteomes" id="UP001589810">
    <property type="component" value="Unassembled WGS sequence"/>
</dbReference>
<sequence length="118" mass="12738">MTTSDRPRSWLLVYPRVAAAVLIILGALSVVSVAVVAVRERQTVQCQTGINNAFRDALTERADAADTERNAQRALFKVLLNPSATPADRAAALHTYAKGLAEADDVRARHPLPTNTCN</sequence>
<evidence type="ECO:0000256" key="1">
    <source>
        <dbReference type="SAM" id="Phobius"/>
    </source>
</evidence>
<name>A0ABV6N2U3_9PSEU</name>
<evidence type="ECO:0000313" key="2">
    <source>
        <dbReference type="EMBL" id="MFC0546910.1"/>
    </source>
</evidence>
<gene>
    <name evidence="2" type="ORF">ACFFH7_35745</name>
</gene>